<dbReference type="GO" id="GO:1990904">
    <property type="term" value="C:ribonucleoprotein complex"/>
    <property type="evidence" value="ECO:0007669"/>
    <property type="project" value="UniProtKB-KW"/>
</dbReference>
<comment type="caution">
    <text evidence="11">The sequence shown here is derived from an EMBL/GenBank/DDBJ whole genome shotgun (WGS) entry which is preliminary data.</text>
</comment>
<dbReference type="InterPro" id="IPR036047">
    <property type="entry name" value="F-box-like_dom_sf"/>
</dbReference>
<keyword evidence="7" id="KW-0206">Cytoskeleton</keyword>
<organism evidence="11 12">
    <name type="scientific">Populus alba x Populus x berolinensis</name>
    <dbReference type="NCBI Taxonomy" id="444605"/>
    <lineage>
        <taxon>Eukaryota</taxon>
        <taxon>Viridiplantae</taxon>
        <taxon>Streptophyta</taxon>
        <taxon>Embryophyta</taxon>
        <taxon>Tracheophyta</taxon>
        <taxon>Spermatophyta</taxon>
        <taxon>Magnoliopsida</taxon>
        <taxon>eudicotyledons</taxon>
        <taxon>Gunneridae</taxon>
        <taxon>Pentapetalae</taxon>
        <taxon>rosids</taxon>
        <taxon>fabids</taxon>
        <taxon>Malpighiales</taxon>
        <taxon>Salicaceae</taxon>
        <taxon>Saliceae</taxon>
        <taxon>Populus</taxon>
    </lineage>
</organism>
<dbReference type="GO" id="GO:0003735">
    <property type="term" value="F:structural constituent of ribosome"/>
    <property type="evidence" value="ECO:0007669"/>
    <property type="project" value="InterPro"/>
</dbReference>
<dbReference type="GO" id="GO:0005819">
    <property type="term" value="C:spindle"/>
    <property type="evidence" value="ECO:0007669"/>
    <property type="project" value="InterPro"/>
</dbReference>
<evidence type="ECO:0000256" key="7">
    <source>
        <dbReference type="ARBA" id="ARBA00023212"/>
    </source>
</evidence>
<evidence type="ECO:0000256" key="1">
    <source>
        <dbReference type="ARBA" id="ARBA00004245"/>
    </source>
</evidence>
<sequence length="971" mass="110564">MDLNTKNPKSATPAKDPHGFQSKLSENSNPNLSHSSPCSKPTNSPLTKSAKSQKSASRNPTLNLNPVIYSPRNKIRERRFVVAKKKSKKGALNSNTTPVDCKCKERYGDNVNKCLCVAYETLRASQEEFFKKKNDVEEKGETDKEKAFDYKAMIEFEEEEIENHFAAQNLEIEDRDGSDTQYSCESEKSGQMGSSTIKRRRDKLLEDARNSAPDSGKVKHLVDAFEKLFTLPNPKGSDKTEEEEIKENRKKAMQWALPGLQHPKVVPETEYSSSSFSLPRFQPAEVSETNVSSSSFCPSDFCLTSENLGLDSRISLSSSWDGSHGSNSSRSSNGGRRSRRNSAESSGTMGLRRLKKNKQLKVTSQKPFKLRTEQRGRQKEEEFTKKIQEIMMEEERLRIPVAQGLPWTTDEPECLIKPPVKENTKPVDLKLHSDIRAVERADFDHQVSEKMSLIEQYKMERERQRKLAEEEGIRRLRKELVPKAQPMPYFDRPFIPRSIQQCRENQGFTYLNTRRSSAVYPGAMTMATAKSVKDVSPHEFVKAYSAHLKRSGKIELPLWTDIVKTASMARKIYIRGGLGVGAFRRIYGGSKRNGSRPPHFCKSSGSVARHILQQLQNVNIIDIDPKGGRRITSSGQRDLDQVAGRIVVEARKEDRISQLPDRILSIILSRLPMKDLVKTSALSNRWKHLWALRTNLNFDVDGIFGTNHERPDCSSKHSKHYEEFKLEFARCVDGFLQNFQGTKVISFKLHFLKHLGDTSNINRWISSVIGLGIEELELILSGMTLFSYYHHGLLGDEYYSFPYWLLPHPSDSRLKHLHLRTCVLKPPADFIGFNKLITLQLHDVFLGEEFLASLFSNCLLLQGLITSLQNLVLLDCSNPSPVKVIAVNLTDFEYSGDIMKITVFVAPCLEKRLPQSMDSLRDLKQLKLFYIKTSKVEDLLWVLTYLNACPLLEKLDITLSGEEFHKNQREM</sequence>
<gene>
    <name evidence="11" type="ORF">NC653_038242</name>
</gene>
<dbReference type="InterPro" id="IPR036388">
    <property type="entry name" value="WH-like_DNA-bd_sf"/>
</dbReference>
<feature type="region of interest" description="Disordered" evidence="9">
    <location>
        <begin position="317"/>
        <end position="381"/>
    </location>
</feature>
<feature type="region of interest" description="Disordered" evidence="9">
    <location>
        <begin position="175"/>
        <end position="198"/>
    </location>
</feature>
<feature type="compositionally biased region" description="Basic and acidic residues" evidence="9">
    <location>
        <begin position="370"/>
        <end position="381"/>
    </location>
</feature>
<name>A0AAD6LJ01_9ROSI</name>
<dbReference type="GO" id="GO:0060236">
    <property type="term" value="P:regulation of mitotic spindle organization"/>
    <property type="evidence" value="ECO:0007669"/>
    <property type="project" value="InterPro"/>
</dbReference>
<dbReference type="PROSITE" id="PS50181">
    <property type="entry name" value="FBOX"/>
    <property type="match status" value="1"/>
</dbReference>
<dbReference type="Pfam" id="PF23622">
    <property type="entry name" value="LRR_At1g61320_AtMIF1"/>
    <property type="match status" value="1"/>
</dbReference>
<dbReference type="Pfam" id="PF06886">
    <property type="entry name" value="TPX2"/>
    <property type="match status" value="1"/>
</dbReference>
<evidence type="ECO:0000256" key="4">
    <source>
        <dbReference type="ARBA" id="ARBA00022490"/>
    </source>
</evidence>
<dbReference type="CDD" id="cd22160">
    <property type="entry name" value="F-box_AtFBL13-like"/>
    <property type="match status" value="1"/>
</dbReference>
<dbReference type="InterPro" id="IPR055357">
    <property type="entry name" value="LRR_At1g61320_AtMIF1"/>
</dbReference>
<dbReference type="Gene3D" id="1.20.1280.50">
    <property type="match status" value="1"/>
</dbReference>
<feature type="compositionally biased region" description="Low complexity" evidence="9">
    <location>
        <begin position="317"/>
        <end position="335"/>
    </location>
</feature>
<dbReference type="PANTHER" id="PTHR14326">
    <property type="entry name" value="TARGETING PROTEIN FOR XKLP2"/>
    <property type="match status" value="1"/>
</dbReference>
<evidence type="ECO:0000313" key="12">
    <source>
        <dbReference type="Proteomes" id="UP001164929"/>
    </source>
</evidence>
<dbReference type="SMART" id="SM01413">
    <property type="entry name" value="Ribosomal_S19e"/>
    <property type="match status" value="1"/>
</dbReference>
<dbReference type="InterPro" id="IPR027329">
    <property type="entry name" value="TPX2_C"/>
</dbReference>
<reference evidence="11" key="1">
    <citation type="journal article" date="2023" name="Mol. Ecol. Resour.">
        <title>Chromosome-level genome assembly of a triploid poplar Populus alba 'Berolinensis'.</title>
        <authorList>
            <person name="Chen S."/>
            <person name="Yu Y."/>
            <person name="Wang X."/>
            <person name="Wang S."/>
            <person name="Zhang T."/>
            <person name="Zhou Y."/>
            <person name="He R."/>
            <person name="Meng N."/>
            <person name="Wang Y."/>
            <person name="Liu W."/>
            <person name="Liu Z."/>
            <person name="Liu J."/>
            <person name="Guo Q."/>
            <person name="Huang H."/>
            <person name="Sederoff R.R."/>
            <person name="Wang G."/>
            <person name="Qu G."/>
            <person name="Chen S."/>
        </authorList>
    </citation>
    <scope>NUCLEOTIDE SEQUENCE</scope>
    <source>
        <strain evidence="11">SC-2020</strain>
    </source>
</reference>
<keyword evidence="4" id="KW-0963">Cytoplasm</keyword>
<evidence type="ECO:0000256" key="6">
    <source>
        <dbReference type="ARBA" id="ARBA00022980"/>
    </source>
</evidence>
<dbReference type="SUPFAM" id="SSF52047">
    <property type="entry name" value="RNI-like"/>
    <property type="match status" value="1"/>
</dbReference>
<dbReference type="Gene3D" id="1.10.10.10">
    <property type="entry name" value="Winged helix-like DNA-binding domain superfamily/Winged helix DNA-binding domain"/>
    <property type="match status" value="1"/>
</dbReference>
<dbReference type="PROSITE" id="PS00628">
    <property type="entry name" value="RIBOSOMAL_S19E"/>
    <property type="match status" value="1"/>
</dbReference>
<dbReference type="AlphaFoldDB" id="A0AAD6LJ01"/>
<keyword evidence="8" id="KW-0687">Ribonucleoprotein</keyword>
<comment type="similarity">
    <text evidence="3">Belongs to the eukaryotic ribosomal protein eS19 family.</text>
</comment>
<dbReference type="FunFam" id="1.10.10.10:FF:000118">
    <property type="entry name" value="40S ribosomal protein S19"/>
    <property type="match status" value="1"/>
</dbReference>
<dbReference type="InterPro" id="IPR053781">
    <property type="entry name" value="F-box_AtFBL13-like"/>
</dbReference>
<dbReference type="Proteomes" id="UP001164929">
    <property type="component" value="Chromosome 17"/>
</dbReference>
<protein>
    <recommendedName>
        <fullName evidence="10">F-box domain-containing protein</fullName>
    </recommendedName>
</protein>
<evidence type="ECO:0000313" key="11">
    <source>
        <dbReference type="EMBL" id="KAJ6960141.1"/>
    </source>
</evidence>
<feature type="compositionally biased region" description="Polar residues" evidence="9">
    <location>
        <begin position="1"/>
        <end position="10"/>
    </location>
</feature>
<feature type="region of interest" description="Disordered" evidence="9">
    <location>
        <begin position="1"/>
        <end position="70"/>
    </location>
</feature>
<feature type="domain" description="F-box" evidence="10">
    <location>
        <begin position="653"/>
        <end position="689"/>
    </location>
</feature>
<dbReference type="InterPro" id="IPR018277">
    <property type="entry name" value="Ribosomal_eS19_CS"/>
</dbReference>
<dbReference type="GO" id="GO:0006412">
    <property type="term" value="P:translation"/>
    <property type="evidence" value="ECO:0007669"/>
    <property type="project" value="InterPro"/>
</dbReference>
<evidence type="ECO:0000256" key="9">
    <source>
        <dbReference type="SAM" id="MobiDB-lite"/>
    </source>
</evidence>
<keyword evidence="6" id="KW-0689">Ribosomal protein</keyword>
<dbReference type="InterPro" id="IPR009675">
    <property type="entry name" value="TPX2_fam"/>
</dbReference>
<dbReference type="Pfam" id="PF01090">
    <property type="entry name" value="Ribosomal_S19e"/>
    <property type="match status" value="1"/>
</dbReference>
<dbReference type="GO" id="GO:0008017">
    <property type="term" value="F:microtubule binding"/>
    <property type="evidence" value="ECO:0007669"/>
    <property type="project" value="TreeGrafter"/>
</dbReference>
<comment type="subcellular location">
    <subcellularLocation>
        <location evidence="1">Cytoplasm</location>
        <location evidence="1">Cytoskeleton</location>
    </subcellularLocation>
</comment>
<comment type="similarity">
    <text evidence="2">Belongs to the TPX2 family.</text>
</comment>
<accession>A0AAD6LJ01</accession>
<evidence type="ECO:0000256" key="8">
    <source>
        <dbReference type="ARBA" id="ARBA00023274"/>
    </source>
</evidence>
<dbReference type="InterPro" id="IPR001810">
    <property type="entry name" value="F-box_dom"/>
</dbReference>
<keyword evidence="12" id="KW-1185">Reference proteome</keyword>
<dbReference type="GO" id="GO:0005840">
    <property type="term" value="C:ribosome"/>
    <property type="evidence" value="ECO:0007669"/>
    <property type="project" value="UniProtKB-KW"/>
</dbReference>
<evidence type="ECO:0000256" key="3">
    <source>
        <dbReference type="ARBA" id="ARBA00010014"/>
    </source>
</evidence>
<dbReference type="GO" id="GO:0005880">
    <property type="term" value="C:nuclear microtubule"/>
    <property type="evidence" value="ECO:0007669"/>
    <property type="project" value="TreeGrafter"/>
</dbReference>
<dbReference type="InterPro" id="IPR001266">
    <property type="entry name" value="Ribosomal_eS19"/>
</dbReference>
<evidence type="ECO:0000259" key="10">
    <source>
        <dbReference type="PROSITE" id="PS50181"/>
    </source>
</evidence>
<evidence type="ECO:0000256" key="5">
    <source>
        <dbReference type="ARBA" id="ARBA00022701"/>
    </source>
</evidence>
<evidence type="ECO:0000256" key="2">
    <source>
        <dbReference type="ARBA" id="ARBA00005885"/>
    </source>
</evidence>
<dbReference type="GO" id="GO:0090307">
    <property type="term" value="P:mitotic spindle assembly"/>
    <property type="evidence" value="ECO:0007669"/>
    <property type="project" value="TreeGrafter"/>
</dbReference>
<feature type="compositionally biased region" description="Polar residues" evidence="9">
    <location>
        <begin position="179"/>
        <end position="196"/>
    </location>
</feature>
<dbReference type="SUPFAM" id="SSF81383">
    <property type="entry name" value="F-box domain"/>
    <property type="match status" value="1"/>
</dbReference>
<dbReference type="SUPFAM" id="SSF46785">
    <property type="entry name" value="Winged helix' DNA-binding domain"/>
    <property type="match status" value="1"/>
</dbReference>
<feature type="compositionally biased region" description="Polar residues" evidence="9">
    <location>
        <begin position="22"/>
        <end position="64"/>
    </location>
</feature>
<proteinExistence type="inferred from homology"/>
<dbReference type="Pfam" id="PF00646">
    <property type="entry name" value="F-box"/>
    <property type="match status" value="1"/>
</dbReference>
<dbReference type="PANTHER" id="PTHR14326:SF58">
    <property type="entry name" value="TPX2 (TARGETING PROTEIN FOR XKLP2) PROTEIN FAMILY"/>
    <property type="match status" value="1"/>
</dbReference>
<dbReference type="InterPro" id="IPR036390">
    <property type="entry name" value="WH_DNA-bd_sf"/>
</dbReference>
<keyword evidence="5" id="KW-0493">Microtubule</keyword>
<dbReference type="GO" id="GO:0030295">
    <property type="term" value="F:protein kinase activator activity"/>
    <property type="evidence" value="ECO:0007669"/>
    <property type="project" value="TreeGrafter"/>
</dbReference>
<dbReference type="EMBL" id="JAQIZT010000017">
    <property type="protein sequence ID" value="KAJ6960141.1"/>
    <property type="molecule type" value="Genomic_DNA"/>
</dbReference>